<proteinExistence type="predicted"/>
<gene>
    <name evidence="1" type="ORF">RFULGI_LOCUS3682</name>
</gene>
<dbReference type="EMBL" id="CAJVPZ010003320">
    <property type="protein sequence ID" value="CAG8528525.1"/>
    <property type="molecule type" value="Genomic_DNA"/>
</dbReference>
<comment type="caution">
    <text evidence="1">The sequence shown here is derived from an EMBL/GenBank/DDBJ whole genome shotgun (WGS) entry which is preliminary data.</text>
</comment>
<name>A0A9N9FF07_9GLOM</name>
<protein>
    <submittedName>
        <fullName evidence="1">7513_t:CDS:1</fullName>
    </submittedName>
</protein>
<dbReference type="AlphaFoldDB" id="A0A9N9FF07"/>
<accession>A0A9N9FF07</accession>
<dbReference type="Proteomes" id="UP000789396">
    <property type="component" value="Unassembled WGS sequence"/>
</dbReference>
<sequence length="173" mass="19789">RKRKLADVEIENLQGKRTKTHETRSKNTARKAATTLTERMDENLEHTSIQEDMPGTINRTKGLLSNTLDMTCDVTALKVELSRKNQTFNEINVDGNAQSEERIEIEATSASINENNTEDMKTAQELDDNSFTVVFMKKKKGKNVVTNIERHSLYKKSKRNKIQQISFTKSNQI</sequence>
<evidence type="ECO:0000313" key="1">
    <source>
        <dbReference type="EMBL" id="CAG8528525.1"/>
    </source>
</evidence>
<feature type="non-terminal residue" evidence="1">
    <location>
        <position position="173"/>
    </location>
</feature>
<reference evidence="1" key="1">
    <citation type="submission" date="2021-06" db="EMBL/GenBank/DDBJ databases">
        <authorList>
            <person name="Kallberg Y."/>
            <person name="Tangrot J."/>
            <person name="Rosling A."/>
        </authorList>
    </citation>
    <scope>NUCLEOTIDE SEQUENCE</scope>
    <source>
        <strain evidence="1">IN212</strain>
    </source>
</reference>
<evidence type="ECO:0000313" key="2">
    <source>
        <dbReference type="Proteomes" id="UP000789396"/>
    </source>
</evidence>
<keyword evidence="2" id="KW-1185">Reference proteome</keyword>
<organism evidence="1 2">
    <name type="scientific">Racocetra fulgida</name>
    <dbReference type="NCBI Taxonomy" id="60492"/>
    <lineage>
        <taxon>Eukaryota</taxon>
        <taxon>Fungi</taxon>
        <taxon>Fungi incertae sedis</taxon>
        <taxon>Mucoromycota</taxon>
        <taxon>Glomeromycotina</taxon>
        <taxon>Glomeromycetes</taxon>
        <taxon>Diversisporales</taxon>
        <taxon>Gigasporaceae</taxon>
        <taxon>Racocetra</taxon>
    </lineage>
</organism>
<dbReference type="OrthoDB" id="10509011at2759"/>